<evidence type="ECO:0000256" key="3">
    <source>
        <dbReference type="ARBA" id="ARBA00022475"/>
    </source>
</evidence>
<evidence type="ECO:0000259" key="8">
    <source>
        <dbReference type="Pfam" id="PF02308"/>
    </source>
</evidence>
<evidence type="ECO:0000256" key="5">
    <source>
        <dbReference type="ARBA" id="ARBA00022989"/>
    </source>
</evidence>
<keyword evidence="5 7" id="KW-1133">Transmembrane helix</keyword>
<gene>
    <name evidence="9" type="ORF">GCM10008905_17870</name>
</gene>
<keyword evidence="4 7" id="KW-0812">Transmembrane</keyword>
<feature type="transmembrane region" description="Helical" evidence="7">
    <location>
        <begin position="75"/>
        <end position="94"/>
    </location>
</feature>
<evidence type="ECO:0000256" key="4">
    <source>
        <dbReference type="ARBA" id="ARBA00022692"/>
    </source>
</evidence>
<accession>A0ABP3UA28</accession>
<feature type="domain" description="MgtC/SapB/SrpB/YhiD N-terminal" evidence="8">
    <location>
        <begin position="10"/>
        <end position="147"/>
    </location>
</feature>
<evidence type="ECO:0000313" key="10">
    <source>
        <dbReference type="Proteomes" id="UP001500339"/>
    </source>
</evidence>
<name>A0ABP3UA28_9CLOT</name>
<reference evidence="10" key="1">
    <citation type="journal article" date="2019" name="Int. J. Syst. Evol. Microbiol.">
        <title>The Global Catalogue of Microorganisms (GCM) 10K type strain sequencing project: providing services to taxonomists for standard genome sequencing and annotation.</title>
        <authorList>
            <consortium name="The Broad Institute Genomics Platform"/>
            <consortium name="The Broad Institute Genome Sequencing Center for Infectious Disease"/>
            <person name="Wu L."/>
            <person name="Ma J."/>
        </authorList>
    </citation>
    <scope>NUCLEOTIDE SEQUENCE [LARGE SCALE GENOMIC DNA]</scope>
    <source>
        <strain evidence="10">JCM 1405</strain>
    </source>
</reference>
<dbReference type="PRINTS" id="PR01837">
    <property type="entry name" value="MGTCSAPBPROT"/>
</dbReference>
<evidence type="ECO:0000313" key="9">
    <source>
        <dbReference type="EMBL" id="GAA0724250.1"/>
    </source>
</evidence>
<evidence type="ECO:0000256" key="2">
    <source>
        <dbReference type="ARBA" id="ARBA00009298"/>
    </source>
</evidence>
<evidence type="ECO:0000256" key="1">
    <source>
        <dbReference type="ARBA" id="ARBA00004651"/>
    </source>
</evidence>
<feature type="transmembrane region" description="Helical" evidence="7">
    <location>
        <begin position="125"/>
        <end position="142"/>
    </location>
</feature>
<proteinExistence type="inferred from homology"/>
<dbReference type="PANTHER" id="PTHR33778">
    <property type="entry name" value="PROTEIN MGTC"/>
    <property type="match status" value="1"/>
</dbReference>
<comment type="similarity">
    <text evidence="2">Belongs to the MgtC/SapB family.</text>
</comment>
<organism evidence="9 10">
    <name type="scientific">Clostridium malenominatum</name>
    <dbReference type="NCBI Taxonomy" id="1539"/>
    <lineage>
        <taxon>Bacteria</taxon>
        <taxon>Bacillati</taxon>
        <taxon>Bacillota</taxon>
        <taxon>Clostridia</taxon>
        <taxon>Eubacteriales</taxon>
        <taxon>Clostridiaceae</taxon>
        <taxon>Clostridium</taxon>
    </lineage>
</organism>
<feature type="transmembrane region" description="Helical" evidence="7">
    <location>
        <begin position="6"/>
        <end position="23"/>
    </location>
</feature>
<keyword evidence="6 7" id="KW-0472">Membrane</keyword>
<feature type="transmembrane region" description="Helical" evidence="7">
    <location>
        <begin position="35"/>
        <end position="55"/>
    </location>
</feature>
<dbReference type="Pfam" id="PF02308">
    <property type="entry name" value="MgtC"/>
    <property type="match status" value="1"/>
</dbReference>
<sequence>MEIRHIVFRLFMAIVIGGAIGYERKFNNRPAGFRTHILVCVGATIVSMIQVTSMNEMIQQMNVNRELVAVFKGDVGRMGAQVISGVGFLGAGTIIHERGSVKGLTTAASLWVVACIGLAVGWGYYYLSLLAALSVVITLVSLKKFENKFIEKFNVFKVRIDCLNENGMEEELEKYFAENNIKIKNIEYLIEEEEIEAHSSSIYTILVPRNVKMVNVLKEISTSECNISTV</sequence>
<dbReference type="InterPro" id="IPR049177">
    <property type="entry name" value="MgtC_SapB_SrpB_YhiD_N"/>
</dbReference>
<dbReference type="PANTHER" id="PTHR33778:SF1">
    <property type="entry name" value="MAGNESIUM TRANSPORTER YHID-RELATED"/>
    <property type="match status" value="1"/>
</dbReference>
<comment type="caution">
    <text evidence="9">The sequence shown here is derived from an EMBL/GenBank/DDBJ whole genome shotgun (WGS) entry which is preliminary data.</text>
</comment>
<dbReference type="InterPro" id="IPR003416">
    <property type="entry name" value="MgtC/SapB/SrpB/YhiD_fam"/>
</dbReference>
<comment type="subcellular location">
    <subcellularLocation>
        <location evidence="1">Cell membrane</location>
        <topology evidence="1">Multi-pass membrane protein</topology>
    </subcellularLocation>
</comment>
<protein>
    <recommendedName>
        <fullName evidence="8">MgtC/SapB/SrpB/YhiD N-terminal domain-containing protein</fullName>
    </recommendedName>
</protein>
<keyword evidence="10" id="KW-1185">Reference proteome</keyword>
<dbReference type="EMBL" id="BAAACF010000001">
    <property type="protein sequence ID" value="GAA0724250.1"/>
    <property type="molecule type" value="Genomic_DNA"/>
</dbReference>
<keyword evidence="3" id="KW-1003">Cell membrane</keyword>
<dbReference type="RefSeq" id="WP_343768951.1">
    <property type="nucleotide sequence ID" value="NZ_BAAACF010000001.1"/>
</dbReference>
<evidence type="ECO:0000256" key="6">
    <source>
        <dbReference type="ARBA" id="ARBA00023136"/>
    </source>
</evidence>
<evidence type="ECO:0000256" key="7">
    <source>
        <dbReference type="SAM" id="Phobius"/>
    </source>
</evidence>
<dbReference type="Proteomes" id="UP001500339">
    <property type="component" value="Unassembled WGS sequence"/>
</dbReference>